<keyword evidence="2" id="KW-1185">Reference proteome</keyword>
<evidence type="ECO:0000313" key="1">
    <source>
        <dbReference type="EMBL" id="KAF1912428.1"/>
    </source>
</evidence>
<gene>
    <name evidence="1" type="ORF">BDU57DRAFT_542263</name>
</gene>
<accession>A0A6A5QC64</accession>
<dbReference type="Proteomes" id="UP000800096">
    <property type="component" value="Unassembled WGS sequence"/>
</dbReference>
<dbReference type="EMBL" id="ML979140">
    <property type="protein sequence ID" value="KAF1912428.1"/>
    <property type="molecule type" value="Genomic_DNA"/>
</dbReference>
<sequence>MTQQETPLRLAEILSDLVSLQVCDPAAALALVSARANDPSPPTATTQDDDDDVDLKRAKDLLKYHYDVREKHKRGQLSVGLEQARRDVEKVVGTE</sequence>
<dbReference type="AlphaFoldDB" id="A0A6A5QC64"/>
<name>A0A6A5QC64_AMPQU</name>
<protein>
    <submittedName>
        <fullName evidence="1">Uncharacterized protein</fullName>
    </submittedName>
</protein>
<dbReference type="OrthoDB" id="5394455at2759"/>
<evidence type="ECO:0000313" key="2">
    <source>
        <dbReference type="Proteomes" id="UP000800096"/>
    </source>
</evidence>
<reference evidence="1" key="1">
    <citation type="journal article" date="2020" name="Stud. Mycol.">
        <title>101 Dothideomycetes genomes: a test case for predicting lifestyles and emergence of pathogens.</title>
        <authorList>
            <person name="Haridas S."/>
            <person name="Albert R."/>
            <person name="Binder M."/>
            <person name="Bloem J."/>
            <person name="Labutti K."/>
            <person name="Salamov A."/>
            <person name="Andreopoulos B."/>
            <person name="Baker S."/>
            <person name="Barry K."/>
            <person name="Bills G."/>
            <person name="Bluhm B."/>
            <person name="Cannon C."/>
            <person name="Castanera R."/>
            <person name="Culley D."/>
            <person name="Daum C."/>
            <person name="Ezra D."/>
            <person name="Gonzalez J."/>
            <person name="Henrissat B."/>
            <person name="Kuo A."/>
            <person name="Liang C."/>
            <person name="Lipzen A."/>
            <person name="Lutzoni F."/>
            <person name="Magnuson J."/>
            <person name="Mondo S."/>
            <person name="Nolan M."/>
            <person name="Ohm R."/>
            <person name="Pangilinan J."/>
            <person name="Park H.-J."/>
            <person name="Ramirez L."/>
            <person name="Alfaro M."/>
            <person name="Sun H."/>
            <person name="Tritt A."/>
            <person name="Yoshinaga Y."/>
            <person name="Zwiers L.-H."/>
            <person name="Turgeon B."/>
            <person name="Goodwin S."/>
            <person name="Spatafora J."/>
            <person name="Crous P."/>
            <person name="Grigoriev I."/>
        </authorList>
    </citation>
    <scope>NUCLEOTIDE SEQUENCE</scope>
    <source>
        <strain evidence="1">HMLAC05119</strain>
    </source>
</reference>
<proteinExistence type="predicted"/>
<organism evidence="1 2">
    <name type="scientific">Ampelomyces quisqualis</name>
    <name type="common">Powdery mildew agent</name>
    <dbReference type="NCBI Taxonomy" id="50730"/>
    <lineage>
        <taxon>Eukaryota</taxon>
        <taxon>Fungi</taxon>
        <taxon>Dikarya</taxon>
        <taxon>Ascomycota</taxon>
        <taxon>Pezizomycotina</taxon>
        <taxon>Dothideomycetes</taxon>
        <taxon>Pleosporomycetidae</taxon>
        <taxon>Pleosporales</taxon>
        <taxon>Pleosporineae</taxon>
        <taxon>Phaeosphaeriaceae</taxon>
        <taxon>Ampelomyces</taxon>
    </lineage>
</organism>